<evidence type="ECO:0000256" key="2">
    <source>
        <dbReference type="SAM" id="SignalP"/>
    </source>
</evidence>
<proteinExistence type="predicted"/>
<evidence type="ECO:0000256" key="1">
    <source>
        <dbReference type="PIRSR" id="PIRSR600250-50"/>
    </source>
</evidence>
<organism evidence="3 4">
    <name type="scientific">Podospora fimiseda</name>
    <dbReference type="NCBI Taxonomy" id="252190"/>
    <lineage>
        <taxon>Eukaryota</taxon>
        <taxon>Fungi</taxon>
        <taxon>Dikarya</taxon>
        <taxon>Ascomycota</taxon>
        <taxon>Pezizomycotina</taxon>
        <taxon>Sordariomycetes</taxon>
        <taxon>Sordariomycetidae</taxon>
        <taxon>Sordariales</taxon>
        <taxon>Podosporaceae</taxon>
        <taxon>Podospora</taxon>
    </lineage>
</organism>
<dbReference type="InterPro" id="IPR013320">
    <property type="entry name" value="ConA-like_dom_sf"/>
</dbReference>
<protein>
    <submittedName>
        <fullName evidence="3">Concanavalin A-like lectin/glucanase domain-containing protein</fullName>
    </submittedName>
</protein>
<evidence type="ECO:0000313" key="4">
    <source>
        <dbReference type="Proteomes" id="UP001301958"/>
    </source>
</evidence>
<reference evidence="3" key="2">
    <citation type="submission" date="2023-05" db="EMBL/GenBank/DDBJ databases">
        <authorList>
            <consortium name="Lawrence Berkeley National Laboratory"/>
            <person name="Steindorff A."/>
            <person name="Hensen N."/>
            <person name="Bonometti L."/>
            <person name="Westerberg I."/>
            <person name="Brannstrom I.O."/>
            <person name="Guillou S."/>
            <person name="Cros-Aarteil S."/>
            <person name="Calhoun S."/>
            <person name="Haridas S."/>
            <person name="Kuo A."/>
            <person name="Mondo S."/>
            <person name="Pangilinan J."/>
            <person name="Riley R."/>
            <person name="Labutti K."/>
            <person name="Andreopoulos B."/>
            <person name="Lipzen A."/>
            <person name="Chen C."/>
            <person name="Yanf M."/>
            <person name="Daum C."/>
            <person name="Ng V."/>
            <person name="Clum A."/>
            <person name="Ohm R."/>
            <person name="Martin F."/>
            <person name="Silar P."/>
            <person name="Natvig D."/>
            <person name="Lalanne C."/>
            <person name="Gautier V."/>
            <person name="Ament-Velasquez S.L."/>
            <person name="Kruys A."/>
            <person name="Hutchinson M.I."/>
            <person name="Powell A.J."/>
            <person name="Barry K."/>
            <person name="Miller A.N."/>
            <person name="Grigoriev I.V."/>
            <person name="Debuchy R."/>
            <person name="Gladieux P."/>
            <person name="Thoren M.H."/>
            <person name="Johannesson H."/>
        </authorList>
    </citation>
    <scope>NUCLEOTIDE SEQUENCE</scope>
    <source>
        <strain evidence="3">CBS 990.96</strain>
    </source>
</reference>
<dbReference type="CDD" id="cd13426">
    <property type="entry name" value="Peptidase_G1"/>
    <property type="match status" value="1"/>
</dbReference>
<dbReference type="EMBL" id="MU865374">
    <property type="protein sequence ID" value="KAK4225126.1"/>
    <property type="molecule type" value="Genomic_DNA"/>
</dbReference>
<dbReference type="InterPro" id="IPR000250">
    <property type="entry name" value="Peptidase_G1"/>
</dbReference>
<reference evidence="3" key="1">
    <citation type="journal article" date="2023" name="Mol. Phylogenet. Evol.">
        <title>Genome-scale phylogeny and comparative genomics of the fungal order Sordariales.</title>
        <authorList>
            <person name="Hensen N."/>
            <person name="Bonometti L."/>
            <person name="Westerberg I."/>
            <person name="Brannstrom I.O."/>
            <person name="Guillou S."/>
            <person name="Cros-Aarteil S."/>
            <person name="Calhoun S."/>
            <person name="Haridas S."/>
            <person name="Kuo A."/>
            <person name="Mondo S."/>
            <person name="Pangilinan J."/>
            <person name="Riley R."/>
            <person name="LaButti K."/>
            <person name="Andreopoulos B."/>
            <person name="Lipzen A."/>
            <person name="Chen C."/>
            <person name="Yan M."/>
            <person name="Daum C."/>
            <person name="Ng V."/>
            <person name="Clum A."/>
            <person name="Steindorff A."/>
            <person name="Ohm R.A."/>
            <person name="Martin F."/>
            <person name="Silar P."/>
            <person name="Natvig D.O."/>
            <person name="Lalanne C."/>
            <person name="Gautier V."/>
            <person name="Ament-Velasquez S.L."/>
            <person name="Kruys A."/>
            <person name="Hutchinson M.I."/>
            <person name="Powell A.J."/>
            <person name="Barry K."/>
            <person name="Miller A.N."/>
            <person name="Grigoriev I.V."/>
            <person name="Debuchy R."/>
            <person name="Gladieux P."/>
            <person name="Hiltunen Thoren M."/>
            <person name="Johannesson H."/>
        </authorList>
    </citation>
    <scope>NUCLEOTIDE SEQUENCE</scope>
    <source>
        <strain evidence="3">CBS 990.96</strain>
    </source>
</reference>
<comment type="caution">
    <text evidence="3">The sequence shown here is derived from an EMBL/GenBank/DDBJ whole genome shotgun (WGS) entry which is preliminary data.</text>
</comment>
<dbReference type="GO" id="GO:0006508">
    <property type="term" value="P:proteolysis"/>
    <property type="evidence" value="ECO:0007669"/>
    <property type="project" value="InterPro"/>
</dbReference>
<feature type="chain" id="PRO_5042862669" evidence="2">
    <location>
        <begin position="23"/>
        <end position="288"/>
    </location>
</feature>
<keyword evidence="2" id="KW-0732">Signal</keyword>
<dbReference type="InterPro" id="IPR038656">
    <property type="entry name" value="Peptidase_G1_sf"/>
</dbReference>
<name>A0AAN7BK93_9PEZI</name>
<dbReference type="PANTHER" id="PTHR37536">
    <property type="entry name" value="PUTATIVE (AFU_ORTHOLOGUE AFUA_3G02970)-RELATED"/>
    <property type="match status" value="1"/>
</dbReference>
<keyword evidence="4" id="KW-1185">Reference proteome</keyword>
<feature type="signal peptide" evidence="2">
    <location>
        <begin position="1"/>
        <end position="22"/>
    </location>
</feature>
<sequence>MRLVSAAVYLFGSALLFQDAVAQLTIRASGTRNGVPIPESELKFHRYDFGRSRNGKDDALLLPSPKHRMTKRANTQYSSANWCGSVASTTTSNKIKYIEANWVHPTCTKRTGQSYPQAVAVWSGIDGDTVTSSIIQAGTVCKFDNSSASARHEAWWQWYPSVSYGFASTLMPVFPGDWFNLKINMTSDTAGKLVITNLSRGTAITLDLSGGAALSRVDAVWTVERPIYGSGLAGFAKFSDIWFQDSLAVRNSGTNLQPLGAKQYYMSGLCSSSEYGPTQPTWLVSWDP</sequence>
<dbReference type="PANTHER" id="PTHR37536:SF1">
    <property type="entry name" value="ASPERGILLOPEPSIN, PUTAITVE (AFU_ORTHOLOGUE AFUA_7G01200)"/>
    <property type="match status" value="1"/>
</dbReference>
<dbReference type="GO" id="GO:0070007">
    <property type="term" value="F:glutamic-type endopeptidase activity"/>
    <property type="evidence" value="ECO:0007669"/>
    <property type="project" value="InterPro"/>
</dbReference>
<dbReference type="Proteomes" id="UP001301958">
    <property type="component" value="Unassembled WGS sequence"/>
</dbReference>
<dbReference type="AlphaFoldDB" id="A0AAN7BK93"/>
<feature type="active site" description="Proton acceptor" evidence="1">
    <location>
        <position position="224"/>
    </location>
</feature>
<dbReference type="Gene3D" id="2.60.120.700">
    <property type="entry name" value="Peptidase G1"/>
    <property type="match status" value="1"/>
</dbReference>
<dbReference type="Pfam" id="PF01828">
    <property type="entry name" value="Peptidase_A4"/>
    <property type="match status" value="1"/>
</dbReference>
<dbReference type="SUPFAM" id="SSF49899">
    <property type="entry name" value="Concanavalin A-like lectins/glucanases"/>
    <property type="match status" value="1"/>
</dbReference>
<evidence type="ECO:0000313" key="3">
    <source>
        <dbReference type="EMBL" id="KAK4225126.1"/>
    </source>
</evidence>
<gene>
    <name evidence="3" type="ORF">QBC38DRAFT_396100</name>
</gene>
<accession>A0AAN7BK93</accession>